<proteinExistence type="predicted"/>
<name>A0A0D0CFG0_9AGAM</name>
<accession>A0A0D0CFG0</accession>
<dbReference type="InParanoid" id="A0A0D0CFG0"/>
<keyword evidence="2" id="KW-1185">Reference proteome</keyword>
<evidence type="ECO:0000313" key="1">
    <source>
        <dbReference type="EMBL" id="KIK81427.1"/>
    </source>
</evidence>
<organism evidence="1 2">
    <name type="scientific">Paxillus rubicundulus Ve08.2h10</name>
    <dbReference type="NCBI Taxonomy" id="930991"/>
    <lineage>
        <taxon>Eukaryota</taxon>
        <taxon>Fungi</taxon>
        <taxon>Dikarya</taxon>
        <taxon>Basidiomycota</taxon>
        <taxon>Agaricomycotina</taxon>
        <taxon>Agaricomycetes</taxon>
        <taxon>Agaricomycetidae</taxon>
        <taxon>Boletales</taxon>
        <taxon>Paxilineae</taxon>
        <taxon>Paxillaceae</taxon>
        <taxon>Paxillus</taxon>
    </lineage>
</organism>
<dbReference type="EMBL" id="KN825801">
    <property type="protein sequence ID" value="KIK81427.1"/>
    <property type="molecule type" value="Genomic_DNA"/>
</dbReference>
<gene>
    <name evidence="1" type="ORF">PAXRUDRAFT_757766</name>
</gene>
<evidence type="ECO:0000313" key="2">
    <source>
        <dbReference type="Proteomes" id="UP000054538"/>
    </source>
</evidence>
<dbReference type="Proteomes" id="UP000054538">
    <property type="component" value="Unassembled WGS sequence"/>
</dbReference>
<reference evidence="1 2" key="1">
    <citation type="submission" date="2014-04" db="EMBL/GenBank/DDBJ databases">
        <authorList>
            <consortium name="DOE Joint Genome Institute"/>
            <person name="Kuo A."/>
            <person name="Kohler A."/>
            <person name="Jargeat P."/>
            <person name="Nagy L.G."/>
            <person name="Floudas D."/>
            <person name="Copeland A."/>
            <person name="Barry K.W."/>
            <person name="Cichocki N."/>
            <person name="Veneault-Fourrey C."/>
            <person name="LaButti K."/>
            <person name="Lindquist E.A."/>
            <person name="Lipzen A."/>
            <person name="Lundell T."/>
            <person name="Morin E."/>
            <person name="Murat C."/>
            <person name="Sun H."/>
            <person name="Tunlid A."/>
            <person name="Henrissat B."/>
            <person name="Grigoriev I.V."/>
            <person name="Hibbett D.S."/>
            <person name="Martin F."/>
            <person name="Nordberg H.P."/>
            <person name="Cantor M.N."/>
            <person name="Hua S.X."/>
        </authorList>
    </citation>
    <scope>NUCLEOTIDE SEQUENCE [LARGE SCALE GENOMIC DNA]</scope>
    <source>
        <strain evidence="1 2">Ve08.2h10</strain>
    </source>
</reference>
<protein>
    <submittedName>
        <fullName evidence="1">Uncharacterized protein</fullName>
    </submittedName>
</protein>
<reference evidence="2" key="2">
    <citation type="submission" date="2015-01" db="EMBL/GenBank/DDBJ databases">
        <title>Evolutionary Origins and Diversification of the Mycorrhizal Mutualists.</title>
        <authorList>
            <consortium name="DOE Joint Genome Institute"/>
            <consortium name="Mycorrhizal Genomics Consortium"/>
            <person name="Kohler A."/>
            <person name="Kuo A."/>
            <person name="Nagy L.G."/>
            <person name="Floudas D."/>
            <person name="Copeland A."/>
            <person name="Barry K.W."/>
            <person name="Cichocki N."/>
            <person name="Veneault-Fourrey C."/>
            <person name="LaButti K."/>
            <person name="Lindquist E.A."/>
            <person name="Lipzen A."/>
            <person name="Lundell T."/>
            <person name="Morin E."/>
            <person name="Murat C."/>
            <person name="Riley R."/>
            <person name="Ohm R."/>
            <person name="Sun H."/>
            <person name="Tunlid A."/>
            <person name="Henrissat B."/>
            <person name="Grigoriev I.V."/>
            <person name="Hibbett D.S."/>
            <person name="Martin F."/>
        </authorList>
    </citation>
    <scope>NUCLEOTIDE SEQUENCE [LARGE SCALE GENOMIC DNA]</scope>
    <source>
        <strain evidence="2">Ve08.2h10</strain>
    </source>
</reference>
<sequence>MIISLMMGSRAEGHSSSTCLSLTLGKSGPLFCWSFDITLEQGQREDTLNGCQKGSAKYSKITHI</sequence>
<dbReference type="HOGENOM" id="CLU_2868364_0_0_1"/>
<dbReference type="AlphaFoldDB" id="A0A0D0CFG0"/>